<accession>A0A2I0HIV6</accession>
<dbReference type="Gene3D" id="3.30.420.10">
    <property type="entry name" value="Ribonuclease H-like superfamily/Ribonuclease H"/>
    <property type="match status" value="1"/>
</dbReference>
<dbReference type="InterPro" id="IPR026960">
    <property type="entry name" value="RVT-Znf"/>
</dbReference>
<sequence length="369" mass="42176">RWNCERIASWLNNSSLLRIASVVASASSVHRDDVPFWRLAPSRNYTVASAYKLLTVGSGTDHYSKLWKNIWRWEGPQRIRFFLWRFAGESLLTNEARYRKSLCDTPSCPHCESGAESTLHVSRDCVLAKQIWSRLVPIDAQPEFFTLDLLDWLWQNLSYPYYQHWSTTFATSCWLLWSWRNNELFESDFNCPTLACRTILQTARSFREGWALVEKVIGTTSKRWVNISWIRPPEDFFKLNTDGSSRGNPGAAEASGLLRDADGRWIVGFSQNIGIAIVTMAELWGVLTGTEMAWKTLRGRILDLCSRDWEVRMQHTYREGNSCADKLANMAVEYPLGTNIIHSVPNGVFQLLLGDIVGATMPRLIPVSL</sequence>
<dbReference type="CDD" id="cd06222">
    <property type="entry name" value="RNase_H_like"/>
    <property type="match status" value="1"/>
</dbReference>
<dbReference type="Proteomes" id="UP000233551">
    <property type="component" value="Unassembled WGS sequence"/>
</dbReference>
<organism evidence="3 4">
    <name type="scientific">Punica granatum</name>
    <name type="common">Pomegranate</name>
    <dbReference type="NCBI Taxonomy" id="22663"/>
    <lineage>
        <taxon>Eukaryota</taxon>
        <taxon>Viridiplantae</taxon>
        <taxon>Streptophyta</taxon>
        <taxon>Embryophyta</taxon>
        <taxon>Tracheophyta</taxon>
        <taxon>Spermatophyta</taxon>
        <taxon>Magnoliopsida</taxon>
        <taxon>eudicotyledons</taxon>
        <taxon>Gunneridae</taxon>
        <taxon>Pentapetalae</taxon>
        <taxon>rosids</taxon>
        <taxon>malvids</taxon>
        <taxon>Myrtales</taxon>
        <taxon>Lythraceae</taxon>
        <taxon>Punica</taxon>
    </lineage>
</organism>
<dbReference type="Pfam" id="PF13966">
    <property type="entry name" value="zf-RVT"/>
    <property type="match status" value="1"/>
</dbReference>
<dbReference type="InterPro" id="IPR036397">
    <property type="entry name" value="RNaseH_sf"/>
</dbReference>
<dbReference type="SUPFAM" id="SSF53098">
    <property type="entry name" value="Ribonuclease H-like"/>
    <property type="match status" value="1"/>
</dbReference>
<feature type="domain" description="RNase H type-1" evidence="1">
    <location>
        <begin position="240"/>
        <end position="295"/>
    </location>
</feature>
<protein>
    <recommendedName>
        <fullName evidence="5">Reverse transcriptase zinc-binding domain-containing protein</fullName>
    </recommendedName>
</protein>
<feature type="domain" description="Reverse transcriptase zinc-binding" evidence="2">
    <location>
        <begin position="45"/>
        <end position="132"/>
    </location>
</feature>
<evidence type="ECO:0000259" key="2">
    <source>
        <dbReference type="Pfam" id="PF13966"/>
    </source>
</evidence>
<feature type="domain" description="RNase H type-1" evidence="1">
    <location>
        <begin position="301"/>
        <end position="331"/>
    </location>
</feature>
<reference evidence="3 4" key="1">
    <citation type="submission" date="2017-11" db="EMBL/GenBank/DDBJ databases">
        <title>De-novo sequencing of pomegranate (Punica granatum L.) genome.</title>
        <authorList>
            <person name="Akparov Z."/>
            <person name="Amiraslanov A."/>
            <person name="Hajiyeva S."/>
            <person name="Abbasov M."/>
            <person name="Kaur K."/>
            <person name="Hamwieh A."/>
            <person name="Solovyev V."/>
            <person name="Salamov A."/>
            <person name="Braich B."/>
            <person name="Kosarev P."/>
            <person name="Mahmoud A."/>
            <person name="Hajiyev E."/>
            <person name="Babayeva S."/>
            <person name="Izzatullayeva V."/>
            <person name="Mammadov A."/>
            <person name="Mammadov A."/>
            <person name="Sharifova S."/>
            <person name="Ojaghi J."/>
            <person name="Eynullazada K."/>
            <person name="Bayramov B."/>
            <person name="Abdulazimova A."/>
            <person name="Shahmuradov I."/>
        </authorList>
    </citation>
    <scope>NUCLEOTIDE SEQUENCE [LARGE SCALE GENOMIC DNA]</scope>
    <source>
        <strain evidence="4">cv. AG2017</strain>
        <tissue evidence="3">Leaf</tissue>
    </source>
</reference>
<dbReference type="PANTHER" id="PTHR47723">
    <property type="entry name" value="OS05G0353850 PROTEIN"/>
    <property type="match status" value="1"/>
</dbReference>
<dbReference type="InterPro" id="IPR044730">
    <property type="entry name" value="RNase_H-like_dom_plant"/>
</dbReference>
<dbReference type="InterPro" id="IPR002156">
    <property type="entry name" value="RNaseH_domain"/>
</dbReference>
<dbReference type="PANTHER" id="PTHR47723:SF13">
    <property type="entry name" value="PUTATIVE-RELATED"/>
    <property type="match status" value="1"/>
</dbReference>
<dbReference type="AlphaFoldDB" id="A0A2I0HIV6"/>
<comment type="caution">
    <text evidence="3">The sequence shown here is derived from an EMBL/GenBank/DDBJ whole genome shotgun (WGS) entry which is preliminary data.</text>
</comment>
<dbReference type="Pfam" id="PF13456">
    <property type="entry name" value="RVT_3"/>
    <property type="match status" value="2"/>
</dbReference>
<proteinExistence type="predicted"/>
<dbReference type="GO" id="GO:0003676">
    <property type="term" value="F:nucleic acid binding"/>
    <property type="evidence" value="ECO:0007669"/>
    <property type="project" value="InterPro"/>
</dbReference>
<evidence type="ECO:0000313" key="4">
    <source>
        <dbReference type="Proteomes" id="UP000233551"/>
    </source>
</evidence>
<evidence type="ECO:0000259" key="1">
    <source>
        <dbReference type="Pfam" id="PF13456"/>
    </source>
</evidence>
<gene>
    <name evidence="3" type="ORF">CRG98_048066</name>
</gene>
<evidence type="ECO:0000313" key="3">
    <source>
        <dbReference type="EMBL" id="PKI31543.1"/>
    </source>
</evidence>
<keyword evidence="4" id="KW-1185">Reference proteome</keyword>
<feature type="non-terminal residue" evidence="3">
    <location>
        <position position="1"/>
    </location>
</feature>
<name>A0A2I0HIV6_PUNGR</name>
<dbReference type="InterPro" id="IPR053151">
    <property type="entry name" value="RNase_H-like"/>
</dbReference>
<dbReference type="EMBL" id="PGOL01008639">
    <property type="protein sequence ID" value="PKI31543.1"/>
    <property type="molecule type" value="Genomic_DNA"/>
</dbReference>
<dbReference type="InterPro" id="IPR012337">
    <property type="entry name" value="RNaseH-like_sf"/>
</dbReference>
<dbReference type="GO" id="GO:0004523">
    <property type="term" value="F:RNA-DNA hybrid ribonuclease activity"/>
    <property type="evidence" value="ECO:0007669"/>
    <property type="project" value="InterPro"/>
</dbReference>
<evidence type="ECO:0008006" key="5">
    <source>
        <dbReference type="Google" id="ProtNLM"/>
    </source>
</evidence>